<dbReference type="SUPFAM" id="SSF54106">
    <property type="entry name" value="LysM domain"/>
    <property type="match status" value="1"/>
</dbReference>
<evidence type="ECO:0000256" key="1">
    <source>
        <dbReference type="SAM" id="Phobius"/>
    </source>
</evidence>
<dbReference type="RefSeq" id="WP_379186883.1">
    <property type="nucleotide sequence ID" value="NZ_JBHSOW010000016.1"/>
</dbReference>
<dbReference type="EMBL" id="JBHSOW010000016">
    <property type="protein sequence ID" value="MFC5648422.1"/>
    <property type="molecule type" value="Genomic_DNA"/>
</dbReference>
<dbReference type="SMART" id="SM00257">
    <property type="entry name" value="LysM"/>
    <property type="match status" value="1"/>
</dbReference>
<dbReference type="InterPro" id="IPR036779">
    <property type="entry name" value="LysM_dom_sf"/>
</dbReference>
<feature type="domain" description="LysM" evidence="2">
    <location>
        <begin position="71"/>
        <end position="121"/>
    </location>
</feature>
<feature type="transmembrane region" description="Helical" evidence="1">
    <location>
        <begin position="33"/>
        <end position="54"/>
    </location>
</feature>
<evidence type="ECO:0000259" key="2">
    <source>
        <dbReference type="PROSITE" id="PS51782"/>
    </source>
</evidence>
<reference evidence="4" key="1">
    <citation type="journal article" date="2019" name="Int. J. Syst. Evol. Microbiol.">
        <title>The Global Catalogue of Microorganisms (GCM) 10K type strain sequencing project: providing services to taxonomists for standard genome sequencing and annotation.</title>
        <authorList>
            <consortium name="The Broad Institute Genomics Platform"/>
            <consortium name="The Broad Institute Genome Sequencing Center for Infectious Disease"/>
            <person name="Wu L."/>
            <person name="Ma J."/>
        </authorList>
    </citation>
    <scope>NUCLEOTIDE SEQUENCE [LARGE SCALE GENOMIC DNA]</scope>
    <source>
        <strain evidence="4">CGMCC 1.3240</strain>
    </source>
</reference>
<organism evidence="3 4">
    <name type="scientific">Paenibacillus solisilvae</name>
    <dbReference type="NCBI Taxonomy" id="2486751"/>
    <lineage>
        <taxon>Bacteria</taxon>
        <taxon>Bacillati</taxon>
        <taxon>Bacillota</taxon>
        <taxon>Bacilli</taxon>
        <taxon>Bacillales</taxon>
        <taxon>Paenibacillaceae</taxon>
        <taxon>Paenibacillus</taxon>
    </lineage>
</organism>
<dbReference type="CDD" id="cd00118">
    <property type="entry name" value="LysM"/>
    <property type="match status" value="1"/>
</dbReference>
<dbReference type="Pfam" id="PF01476">
    <property type="entry name" value="LysM"/>
    <property type="match status" value="1"/>
</dbReference>
<keyword evidence="1" id="KW-1133">Transmembrane helix</keyword>
<accession>A0ABW0VTW9</accession>
<evidence type="ECO:0000313" key="4">
    <source>
        <dbReference type="Proteomes" id="UP001596047"/>
    </source>
</evidence>
<dbReference type="PROSITE" id="PS51782">
    <property type="entry name" value="LYSM"/>
    <property type="match status" value="1"/>
</dbReference>
<keyword evidence="4" id="KW-1185">Reference proteome</keyword>
<evidence type="ECO:0000313" key="3">
    <source>
        <dbReference type="EMBL" id="MFC5648422.1"/>
    </source>
</evidence>
<dbReference type="Gene3D" id="3.10.350.10">
    <property type="entry name" value="LysM domain"/>
    <property type="match status" value="1"/>
</dbReference>
<keyword evidence="1" id="KW-0472">Membrane</keyword>
<proteinExistence type="predicted"/>
<name>A0ABW0VTW9_9BACL</name>
<comment type="caution">
    <text evidence="3">The sequence shown here is derived from an EMBL/GenBank/DDBJ whole genome shotgun (WGS) entry which is preliminary data.</text>
</comment>
<dbReference type="InterPro" id="IPR018392">
    <property type="entry name" value="LysM"/>
</dbReference>
<protein>
    <submittedName>
        <fullName evidence="3">LysM peptidoglycan-binding domain-containing protein</fullName>
    </submittedName>
</protein>
<dbReference type="Proteomes" id="UP001596047">
    <property type="component" value="Unassembled WGS sequence"/>
</dbReference>
<keyword evidence="1" id="KW-0812">Transmembrane</keyword>
<sequence length="124" mass="13696">MMTTISSYSTNYKGTEAKQSSLRTHKQWRVERLVLRLAVAALFFVLLFTGMTLMKSFANSEQPAAAGAGERVIIVSSGDTLWNIANDIRDSGQDVRRVVYDLKVRNNLTSSTLQAGQTLIIPAD</sequence>
<gene>
    <name evidence="3" type="ORF">ACFPYJ_04650</name>
</gene>